<evidence type="ECO:0000256" key="8">
    <source>
        <dbReference type="ARBA" id="ARBA00023047"/>
    </source>
</evidence>
<dbReference type="Proteomes" id="UP000005546">
    <property type="component" value="Unassembled WGS sequence"/>
</dbReference>
<keyword evidence="4" id="KW-1134">Transmembrane beta strand</keyword>
<evidence type="ECO:0000256" key="15">
    <source>
        <dbReference type="SAM" id="MobiDB-lite"/>
    </source>
</evidence>
<sequence>MYMARRILLACLAFFGFQFIFSQSMSDDQVVRYVMEQQEKGKDQQYIVSQLLQKGVTVDQLRRIRKKYEAEQKQPGALDLTGTTQPKSGTSRLRTNKEKTRDERQKQNGYMVRSRREIKDGEDKTLKGQQLNEEIGFMDIDSLIYYRNYFKEDDRQVFGRNIFNNEMLTFEPSMNIPTPANYRLGAGDAVIIDVWGASQTTFEGTVSPDGTVTIEGVGPLALAGMTVKEANEYVKKQLGRFYANSNITLTVGETRSIQVQVMGEVMVPGTYTLSALSSAFNALYAAGGISEIGTLRDIKVFRQGRVVSTIDVYDYILNGNTKGDIRLADNDVIVVGPYECLVNIRGKVKRPMFYEMKENESVSRILDYAGGFAGDAYTDNVRLIRKSGREYSVYTVDEFEMNGFLLKDGDSLYVDSVIPRFSNMAEIRGAVFHPGQYQMDGSIKTVRQLIKAADGLREDAFLKRAVMHRQKEDLTMEALSVDVEGIMDGTVADIPLRKNDILFIPSSLDMKGERTLTIDGEVNFPGIYQYADNTTIEDLVLQAGGFTEAASMAKVDVFRRIKNPDAVTDDEKLSETYSFSLRDGLVMGDGQDFHLQPYDEVFVRKSPAYSEQRNVKVSGAVNFSGSYAMDNKDYRLSDLVKAAGGLSSLAYAKGARLQRLLTEEEKKQRESAMKASQIQVYEESLRSEKEFNMAQADSILNLKLDLGDTYPVAINLEKAMKNPGSLDDVRLREGDELVVPQFSNTVKISGEVMYPISINYEKGKPLSYYIKRAGGYADRAHKSRVYTIYMNGSVEQLGRRSSKSIQPGCEIVVPTKPQRNKMTPQEMMTIGTSTASIATMIATLVNILK</sequence>
<proteinExistence type="inferred from homology"/>
<dbReference type="EMBL" id="AFBR01000094">
    <property type="protein sequence ID" value="EGG50367.1"/>
    <property type="molecule type" value="Genomic_DNA"/>
</dbReference>
<evidence type="ECO:0000259" key="19">
    <source>
        <dbReference type="Pfam" id="PF22461"/>
    </source>
</evidence>
<keyword evidence="21" id="KW-1185">Reference proteome</keyword>
<evidence type="ECO:0000256" key="9">
    <source>
        <dbReference type="ARBA" id="ARBA00023065"/>
    </source>
</evidence>
<dbReference type="Pfam" id="PF22461">
    <property type="entry name" value="SLBB_2"/>
    <property type="match status" value="1"/>
</dbReference>
<evidence type="ECO:0000256" key="5">
    <source>
        <dbReference type="ARBA" id="ARBA00022597"/>
    </source>
</evidence>
<evidence type="ECO:0000256" key="4">
    <source>
        <dbReference type="ARBA" id="ARBA00022452"/>
    </source>
</evidence>
<dbReference type="PANTHER" id="PTHR33619">
    <property type="entry name" value="POLYSACCHARIDE EXPORT PROTEIN GFCE-RELATED"/>
    <property type="match status" value="1"/>
</dbReference>
<dbReference type="RefSeq" id="WP_008630189.1">
    <property type="nucleotide sequence ID" value="NZ_GL883887.1"/>
</dbReference>
<dbReference type="HOGENOM" id="CLU_011447_1_0_10"/>
<evidence type="ECO:0000256" key="10">
    <source>
        <dbReference type="ARBA" id="ARBA00023114"/>
    </source>
</evidence>
<keyword evidence="5" id="KW-0762">Sugar transport</keyword>
<comment type="subcellular location">
    <subcellularLocation>
        <location evidence="1">Cell outer membrane</location>
        <topology evidence="1">Multi-pass membrane protein</topology>
    </subcellularLocation>
</comment>
<comment type="similarity">
    <text evidence="2">Belongs to the BexD/CtrA/VexA family.</text>
</comment>
<dbReference type="InterPro" id="IPR054765">
    <property type="entry name" value="SLBB_dom"/>
</dbReference>
<evidence type="ECO:0000256" key="16">
    <source>
        <dbReference type="SAM" id="SignalP"/>
    </source>
</evidence>
<keyword evidence="14" id="KW-0449">Lipoprotein</keyword>
<accession>F3QYU8</accession>
<dbReference type="GO" id="GO:0009279">
    <property type="term" value="C:cell outer membrane"/>
    <property type="evidence" value="ECO:0007669"/>
    <property type="project" value="UniProtKB-SubCell"/>
</dbReference>
<evidence type="ECO:0000256" key="12">
    <source>
        <dbReference type="ARBA" id="ARBA00023139"/>
    </source>
</evidence>
<dbReference type="Pfam" id="PF10531">
    <property type="entry name" value="SLBB"/>
    <property type="match status" value="4"/>
</dbReference>
<evidence type="ECO:0000256" key="13">
    <source>
        <dbReference type="ARBA" id="ARBA00023237"/>
    </source>
</evidence>
<keyword evidence="10" id="KW-0626">Porin</keyword>
<feature type="domain" description="Soluble ligand binding" evidence="18">
    <location>
        <begin position="517"/>
        <end position="562"/>
    </location>
</feature>
<dbReference type="InterPro" id="IPR049712">
    <property type="entry name" value="Poly_export"/>
</dbReference>
<feature type="domain" description="Polysaccharide export protein N-terminal" evidence="17">
    <location>
        <begin position="177"/>
        <end position="251"/>
    </location>
</feature>
<keyword evidence="6" id="KW-0812">Transmembrane</keyword>
<keyword evidence="13" id="KW-0998">Cell outer membrane</keyword>
<evidence type="ECO:0000256" key="3">
    <source>
        <dbReference type="ARBA" id="ARBA00022448"/>
    </source>
</evidence>
<evidence type="ECO:0000256" key="14">
    <source>
        <dbReference type="ARBA" id="ARBA00023288"/>
    </source>
</evidence>
<dbReference type="GO" id="GO:0015288">
    <property type="term" value="F:porin activity"/>
    <property type="evidence" value="ECO:0007669"/>
    <property type="project" value="UniProtKB-KW"/>
</dbReference>
<dbReference type="Gene3D" id="3.10.560.10">
    <property type="entry name" value="Outer membrane lipoprotein wza domain like"/>
    <property type="match status" value="6"/>
</dbReference>
<evidence type="ECO:0000256" key="11">
    <source>
        <dbReference type="ARBA" id="ARBA00023136"/>
    </source>
</evidence>
<dbReference type="STRING" id="762982.HMPREF9442_03392"/>
<keyword evidence="7 16" id="KW-0732">Signal</keyword>
<feature type="compositionally biased region" description="Basic and acidic residues" evidence="15">
    <location>
        <begin position="95"/>
        <end position="106"/>
    </location>
</feature>
<feature type="domain" description="Soluble ligand binding" evidence="18">
    <location>
        <begin position="615"/>
        <end position="662"/>
    </location>
</feature>
<organism evidence="20 21">
    <name type="scientific">Paraprevotella xylaniphila YIT 11841</name>
    <dbReference type="NCBI Taxonomy" id="762982"/>
    <lineage>
        <taxon>Bacteria</taxon>
        <taxon>Pseudomonadati</taxon>
        <taxon>Bacteroidota</taxon>
        <taxon>Bacteroidia</taxon>
        <taxon>Bacteroidales</taxon>
        <taxon>Prevotellaceae</taxon>
        <taxon>Paraprevotella</taxon>
    </lineage>
</organism>
<evidence type="ECO:0000313" key="21">
    <source>
        <dbReference type="Proteomes" id="UP000005546"/>
    </source>
</evidence>
<evidence type="ECO:0000256" key="7">
    <source>
        <dbReference type="ARBA" id="ARBA00022729"/>
    </source>
</evidence>
<reference evidence="20 21" key="1">
    <citation type="submission" date="2011-02" db="EMBL/GenBank/DDBJ databases">
        <authorList>
            <person name="Weinstock G."/>
            <person name="Sodergren E."/>
            <person name="Clifton S."/>
            <person name="Fulton L."/>
            <person name="Fulton B."/>
            <person name="Courtney L."/>
            <person name="Fronick C."/>
            <person name="Harrison M."/>
            <person name="Strong C."/>
            <person name="Farmer C."/>
            <person name="Delahaunty K."/>
            <person name="Markovic C."/>
            <person name="Hall O."/>
            <person name="Minx P."/>
            <person name="Tomlinson C."/>
            <person name="Mitreva M."/>
            <person name="Hou S."/>
            <person name="Chen J."/>
            <person name="Wollam A."/>
            <person name="Pepin K.H."/>
            <person name="Johnson M."/>
            <person name="Bhonagiri V."/>
            <person name="Zhang X."/>
            <person name="Suruliraj S."/>
            <person name="Warren W."/>
            <person name="Chinwalla A."/>
            <person name="Mardis E.R."/>
            <person name="Wilson R.K."/>
        </authorList>
    </citation>
    <scope>NUCLEOTIDE SEQUENCE [LARGE SCALE GENOMIC DNA]</scope>
    <source>
        <strain evidence="20 21">YIT 11841</strain>
    </source>
</reference>
<gene>
    <name evidence="20" type="ORF">HMPREF9442_03392</name>
</gene>
<keyword evidence="9" id="KW-0406">Ion transport</keyword>
<dbReference type="eggNOG" id="COG1596">
    <property type="taxonomic scope" value="Bacteria"/>
</dbReference>
<keyword evidence="11" id="KW-0472">Membrane</keyword>
<name>F3QYU8_9BACT</name>
<feature type="compositionally biased region" description="Polar residues" evidence="15">
    <location>
        <begin position="81"/>
        <end position="93"/>
    </location>
</feature>
<feature type="domain" description="Soluble ligand binding" evidence="18">
    <location>
        <begin position="342"/>
        <end position="391"/>
    </location>
</feature>
<keyword evidence="3" id="KW-0813">Transport</keyword>
<evidence type="ECO:0000259" key="18">
    <source>
        <dbReference type="Pfam" id="PF10531"/>
    </source>
</evidence>
<dbReference type="InterPro" id="IPR019554">
    <property type="entry name" value="Soluble_ligand-bd"/>
</dbReference>
<evidence type="ECO:0000313" key="20">
    <source>
        <dbReference type="EMBL" id="EGG50367.1"/>
    </source>
</evidence>
<dbReference type="GO" id="GO:0015159">
    <property type="term" value="F:polysaccharide transmembrane transporter activity"/>
    <property type="evidence" value="ECO:0007669"/>
    <property type="project" value="InterPro"/>
</dbReference>
<dbReference type="AlphaFoldDB" id="F3QYU8"/>
<feature type="signal peptide" evidence="16">
    <location>
        <begin position="1"/>
        <end position="26"/>
    </location>
</feature>
<feature type="domain" description="SLBB" evidence="19">
    <location>
        <begin position="258"/>
        <end position="335"/>
    </location>
</feature>
<dbReference type="InterPro" id="IPR003715">
    <property type="entry name" value="Poly_export_N"/>
</dbReference>
<evidence type="ECO:0000256" key="6">
    <source>
        <dbReference type="ARBA" id="ARBA00022692"/>
    </source>
</evidence>
<dbReference type="GO" id="GO:0006811">
    <property type="term" value="P:monoatomic ion transport"/>
    <property type="evidence" value="ECO:0007669"/>
    <property type="project" value="UniProtKB-KW"/>
</dbReference>
<feature type="domain" description="Soluble ligand binding" evidence="18">
    <location>
        <begin position="746"/>
        <end position="793"/>
    </location>
</feature>
<keyword evidence="8" id="KW-0625">Polysaccharide transport</keyword>
<feature type="chain" id="PRO_5003306468" evidence="16">
    <location>
        <begin position="27"/>
        <end position="849"/>
    </location>
</feature>
<evidence type="ECO:0000259" key="17">
    <source>
        <dbReference type="Pfam" id="PF02563"/>
    </source>
</evidence>
<evidence type="ECO:0000256" key="1">
    <source>
        <dbReference type="ARBA" id="ARBA00004571"/>
    </source>
</evidence>
<evidence type="ECO:0000256" key="2">
    <source>
        <dbReference type="ARBA" id="ARBA00009450"/>
    </source>
</evidence>
<dbReference type="Pfam" id="PF02563">
    <property type="entry name" value="Poly_export"/>
    <property type="match status" value="1"/>
</dbReference>
<dbReference type="PANTHER" id="PTHR33619:SF3">
    <property type="entry name" value="POLYSACCHARIDE EXPORT PROTEIN GFCE-RELATED"/>
    <property type="match status" value="1"/>
</dbReference>
<feature type="region of interest" description="Disordered" evidence="15">
    <location>
        <begin position="69"/>
        <end position="110"/>
    </location>
</feature>
<keyword evidence="12" id="KW-0564">Palmitate</keyword>
<protein>
    <submittedName>
        <fullName evidence="20">Polysaccharide biosynthesis/export protein</fullName>
    </submittedName>
</protein>
<dbReference type="OrthoDB" id="9808948at2"/>
<dbReference type="GO" id="GO:0046930">
    <property type="term" value="C:pore complex"/>
    <property type="evidence" value="ECO:0007669"/>
    <property type="project" value="UniProtKB-KW"/>
</dbReference>
<comment type="caution">
    <text evidence="20">The sequence shown here is derived from an EMBL/GenBank/DDBJ whole genome shotgun (WGS) entry which is preliminary data.</text>
</comment>